<keyword evidence="1 2" id="KW-0808">Transferase</keyword>
<dbReference type="KEGG" id="pbap:Pla133_19290"/>
<dbReference type="AlphaFoldDB" id="A0A518BIS9"/>
<protein>
    <submittedName>
        <fullName evidence="2">D-inositol 3-phosphate glycosyltransferase</fullName>
        <ecNumber evidence="2">2.4.1.250</ecNumber>
    </submittedName>
</protein>
<dbReference type="EMBL" id="CP036287">
    <property type="protein sequence ID" value="QDU66853.1"/>
    <property type="molecule type" value="Genomic_DNA"/>
</dbReference>
<dbReference type="GO" id="GO:0009103">
    <property type="term" value="P:lipopolysaccharide biosynthetic process"/>
    <property type="evidence" value="ECO:0007669"/>
    <property type="project" value="TreeGrafter"/>
</dbReference>
<dbReference type="Gene3D" id="3.40.50.2000">
    <property type="entry name" value="Glycogen Phosphorylase B"/>
    <property type="match status" value="1"/>
</dbReference>
<dbReference type="Proteomes" id="UP000316921">
    <property type="component" value="Chromosome"/>
</dbReference>
<dbReference type="PANTHER" id="PTHR46401">
    <property type="entry name" value="GLYCOSYLTRANSFERASE WBBK-RELATED"/>
    <property type="match status" value="1"/>
</dbReference>
<organism evidence="2 3">
    <name type="scientific">Engelhardtia mirabilis</name>
    <dbReference type="NCBI Taxonomy" id="2528011"/>
    <lineage>
        <taxon>Bacteria</taxon>
        <taxon>Pseudomonadati</taxon>
        <taxon>Planctomycetota</taxon>
        <taxon>Planctomycetia</taxon>
        <taxon>Planctomycetia incertae sedis</taxon>
        <taxon>Engelhardtia</taxon>
    </lineage>
</organism>
<evidence type="ECO:0000256" key="1">
    <source>
        <dbReference type="ARBA" id="ARBA00022679"/>
    </source>
</evidence>
<evidence type="ECO:0000313" key="3">
    <source>
        <dbReference type="Proteomes" id="UP000316921"/>
    </source>
</evidence>
<dbReference type="Pfam" id="PF13692">
    <property type="entry name" value="Glyco_trans_1_4"/>
    <property type="match status" value="1"/>
</dbReference>
<dbReference type="SUPFAM" id="SSF53756">
    <property type="entry name" value="UDP-Glycosyltransferase/glycogen phosphorylase"/>
    <property type="match status" value="1"/>
</dbReference>
<sequence length="389" mass="42400">MQFAPKECAWEAPEGRPTRLGIDFRPALVNREGIGRVARETVRALGAGEPAIRLRLFGATLAAPRLAASELDLPASARLFRVRVPSRIWRPLRRLTGLGADDLLGGVDVFHHTQLNHLPVRRAIETATIFDTLYLDGGSGFVDPPTAARMERHARALVERCARLQVPTEHVAHLVAAQLGADPDRIDVVPLGCDHATRVTPDLGRTPRGPYLLTVARLDPRKNHVTVLRAFERLVAAGLPHRWIIAGPPGYRCDAIAAALRDSPAADRIEWRRSVDERELAALYADARLFAFPSLAEGFGLPPLEAMAHGCPVIASDEPVLNEVLGTAAVHIAPLDVDGWFEALREGLELDRTPQREAAARAHAAGWTWDQTAGAVQVQLGRLRSQTSS</sequence>
<dbReference type="PANTHER" id="PTHR46401:SF2">
    <property type="entry name" value="GLYCOSYLTRANSFERASE WBBK-RELATED"/>
    <property type="match status" value="1"/>
</dbReference>
<proteinExistence type="predicted"/>
<gene>
    <name evidence="2" type="primary">mshA_4</name>
    <name evidence="2" type="ORF">Pla133_19290</name>
</gene>
<reference evidence="2 3" key="1">
    <citation type="submission" date="2019-02" db="EMBL/GenBank/DDBJ databases">
        <title>Deep-cultivation of Planctomycetes and their phenomic and genomic characterization uncovers novel biology.</title>
        <authorList>
            <person name="Wiegand S."/>
            <person name="Jogler M."/>
            <person name="Boedeker C."/>
            <person name="Pinto D."/>
            <person name="Vollmers J."/>
            <person name="Rivas-Marin E."/>
            <person name="Kohn T."/>
            <person name="Peeters S.H."/>
            <person name="Heuer A."/>
            <person name="Rast P."/>
            <person name="Oberbeckmann S."/>
            <person name="Bunk B."/>
            <person name="Jeske O."/>
            <person name="Meyerdierks A."/>
            <person name="Storesund J.E."/>
            <person name="Kallscheuer N."/>
            <person name="Luecker S."/>
            <person name="Lage O.M."/>
            <person name="Pohl T."/>
            <person name="Merkel B.J."/>
            <person name="Hornburger P."/>
            <person name="Mueller R.-W."/>
            <person name="Bruemmer F."/>
            <person name="Labrenz M."/>
            <person name="Spormann A.M."/>
            <person name="Op den Camp H."/>
            <person name="Overmann J."/>
            <person name="Amann R."/>
            <person name="Jetten M.S.M."/>
            <person name="Mascher T."/>
            <person name="Medema M.H."/>
            <person name="Devos D.P."/>
            <person name="Kaster A.-K."/>
            <person name="Ovreas L."/>
            <person name="Rohde M."/>
            <person name="Galperin M.Y."/>
            <person name="Jogler C."/>
        </authorList>
    </citation>
    <scope>NUCLEOTIDE SEQUENCE [LARGE SCALE GENOMIC DNA]</scope>
    <source>
        <strain evidence="2 3">Pla133</strain>
    </source>
</reference>
<dbReference type="GO" id="GO:0102710">
    <property type="term" value="F:D-inositol-3-phosphate glycosyltransferase activity"/>
    <property type="evidence" value="ECO:0007669"/>
    <property type="project" value="UniProtKB-EC"/>
</dbReference>
<evidence type="ECO:0000313" key="2">
    <source>
        <dbReference type="EMBL" id="QDU66853.1"/>
    </source>
</evidence>
<keyword evidence="2" id="KW-0328">Glycosyltransferase</keyword>
<dbReference type="CDD" id="cd03809">
    <property type="entry name" value="GT4_MtfB-like"/>
    <property type="match status" value="1"/>
</dbReference>
<name>A0A518BIS9_9BACT</name>
<keyword evidence="3" id="KW-1185">Reference proteome</keyword>
<dbReference type="EC" id="2.4.1.250" evidence="2"/>
<accession>A0A518BIS9</accession>
<dbReference type="RefSeq" id="WP_145064655.1">
    <property type="nucleotide sequence ID" value="NZ_CP036287.1"/>
</dbReference>